<dbReference type="RefSeq" id="WP_204815810.1">
    <property type="nucleotide sequence ID" value="NZ_JANHOF010000001.1"/>
</dbReference>
<organism evidence="1 2">
    <name type="scientific">Paenibacillus mendelii</name>
    <dbReference type="NCBI Taxonomy" id="206163"/>
    <lineage>
        <taxon>Bacteria</taxon>
        <taxon>Bacillati</taxon>
        <taxon>Bacillota</taxon>
        <taxon>Bacilli</taxon>
        <taxon>Bacillales</taxon>
        <taxon>Paenibacillaceae</taxon>
        <taxon>Paenibacillus</taxon>
    </lineage>
</organism>
<proteinExistence type="predicted"/>
<comment type="caution">
    <text evidence="1">The sequence shown here is derived from an EMBL/GenBank/DDBJ whole genome shotgun (WGS) entry which is preliminary data.</text>
</comment>
<reference evidence="1 2" key="1">
    <citation type="submission" date="2024-09" db="EMBL/GenBank/DDBJ databases">
        <authorList>
            <person name="Sun Q."/>
            <person name="Mori K."/>
        </authorList>
    </citation>
    <scope>NUCLEOTIDE SEQUENCE [LARGE SCALE GENOMIC DNA]</scope>
    <source>
        <strain evidence="1 2">CCM 4839</strain>
    </source>
</reference>
<gene>
    <name evidence="1" type="ORF">ACFFJ8_25130</name>
</gene>
<dbReference type="InterPro" id="IPR022074">
    <property type="entry name" value="DUF3626"/>
</dbReference>
<dbReference type="Pfam" id="PF12294">
    <property type="entry name" value="DUF3626"/>
    <property type="match status" value="1"/>
</dbReference>
<dbReference type="Proteomes" id="UP001589818">
    <property type="component" value="Unassembled WGS sequence"/>
</dbReference>
<evidence type="ECO:0000313" key="1">
    <source>
        <dbReference type="EMBL" id="MFC0394630.1"/>
    </source>
</evidence>
<sequence length="384" mass="42803">MTEERNILMAAQRLALRHVRDAAKLMQDDSRQRIESIVNRSGMPAPTWITAILTCICTYAPVTVNFHPDRVLPHGITVVEGLLQDGIYRSQFETQVTSGSRTAYPGGDRDNWEKLLFANAYQMPEVRLDERPKYGALNIMNYADGAAPRFGSCYLKLRPQLSDRCTFTFGDSHIGPAYIGTNDVFEPLLASIVEEINSDRKALGSNDVDIKTFTKRILDWPNAAKEPSTGVIGRALNDYIEAQVHGRLDLAEDVEALVADPSFAGTMTGDQLQRLCTQCAIELHWHSGFQLAADAVPDYFRGPAMPPLARRLEDWKFTGIPGLIDAAAIGRAAASLHANPKQWSDWGTESETFQHLKQLWHVLVKFGGPYNRQYKTIPEKDSGI</sequence>
<protein>
    <submittedName>
        <fullName evidence="1">DUF3626 domain-containing protein</fullName>
    </submittedName>
</protein>
<accession>A0ABV6JIG5</accession>
<dbReference type="EMBL" id="JBHLVF010000041">
    <property type="protein sequence ID" value="MFC0394630.1"/>
    <property type="molecule type" value="Genomic_DNA"/>
</dbReference>
<name>A0ABV6JIG5_9BACL</name>
<evidence type="ECO:0000313" key="2">
    <source>
        <dbReference type="Proteomes" id="UP001589818"/>
    </source>
</evidence>
<keyword evidence="2" id="KW-1185">Reference proteome</keyword>